<protein>
    <submittedName>
        <fullName evidence="1">Uncharacterized protein</fullName>
    </submittedName>
</protein>
<name>A0A8J2NVY9_9HEXA</name>
<sequence>CIKAGLRTSPEPFTPETGALEITEMSFGAKVFKIFGRTLFFFLPNGHHPSLFNP</sequence>
<reference evidence="1" key="1">
    <citation type="submission" date="2021-06" db="EMBL/GenBank/DDBJ databases">
        <authorList>
            <person name="Hodson N. C."/>
            <person name="Mongue J. A."/>
            <person name="Jaron S. K."/>
        </authorList>
    </citation>
    <scope>NUCLEOTIDE SEQUENCE</scope>
</reference>
<dbReference type="EMBL" id="CAJVCH010038288">
    <property type="protein sequence ID" value="CAG7716400.1"/>
    <property type="molecule type" value="Genomic_DNA"/>
</dbReference>
<comment type="caution">
    <text evidence="1">The sequence shown here is derived from an EMBL/GenBank/DDBJ whole genome shotgun (WGS) entry which is preliminary data.</text>
</comment>
<organism evidence="1 2">
    <name type="scientific">Allacma fusca</name>
    <dbReference type="NCBI Taxonomy" id="39272"/>
    <lineage>
        <taxon>Eukaryota</taxon>
        <taxon>Metazoa</taxon>
        <taxon>Ecdysozoa</taxon>
        <taxon>Arthropoda</taxon>
        <taxon>Hexapoda</taxon>
        <taxon>Collembola</taxon>
        <taxon>Symphypleona</taxon>
        <taxon>Sminthuridae</taxon>
        <taxon>Allacma</taxon>
    </lineage>
</organism>
<accession>A0A8J2NVY9</accession>
<keyword evidence="2" id="KW-1185">Reference proteome</keyword>
<evidence type="ECO:0000313" key="1">
    <source>
        <dbReference type="EMBL" id="CAG7716400.1"/>
    </source>
</evidence>
<dbReference type="AlphaFoldDB" id="A0A8J2NVY9"/>
<feature type="non-terminal residue" evidence="1">
    <location>
        <position position="1"/>
    </location>
</feature>
<gene>
    <name evidence="1" type="ORF">AFUS01_LOCUS5913</name>
</gene>
<dbReference type="Proteomes" id="UP000708208">
    <property type="component" value="Unassembled WGS sequence"/>
</dbReference>
<proteinExistence type="predicted"/>
<evidence type="ECO:0000313" key="2">
    <source>
        <dbReference type="Proteomes" id="UP000708208"/>
    </source>
</evidence>